<proteinExistence type="predicted"/>
<accession>A0ACB8UXC8</accession>
<gene>
    <name evidence="1" type="ORF">LOY88_004153</name>
</gene>
<reference evidence="1" key="1">
    <citation type="journal article" date="2022" name="bioRxiv">
        <title>Population genetic analysis of Ophidiomyces ophidiicola, the causative agent of snake fungal disease, indicates recent introductions to the USA.</title>
        <authorList>
            <person name="Ladner J.T."/>
            <person name="Palmer J.M."/>
            <person name="Ettinger C.L."/>
            <person name="Stajich J.E."/>
            <person name="Farrell T.M."/>
            <person name="Glorioso B.M."/>
            <person name="Lawson B."/>
            <person name="Price S.J."/>
            <person name="Stengle A.G."/>
            <person name="Grear D.A."/>
            <person name="Lorch J.M."/>
        </authorList>
    </citation>
    <scope>NUCLEOTIDE SEQUENCE</scope>
    <source>
        <strain evidence="1">NWHC 24266-5</strain>
    </source>
</reference>
<sequence length="154" mass="16748">MPSKAPGVASYYPISRVAGSPPEISDVSTTTGSAGDFDVSSSGYSGIDVIDTLNDRMSNVFDASRLDSGIAKQTQLSGQLNAKQRELLELQALMKRRIAGARTNFADGIKAAKETKSDLEWTQKRIGAMKSKAERNLPGEYRAANSKYAYDERY</sequence>
<protein>
    <submittedName>
        <fullName evidence="1">Uncharacterized protein</fullName>
    </submittedName>
</protein>
<dbReference type="EMBL" id="JALBCA010000060">
    <property type="protein sequence ID" value="KAI2385307.1"/>
    <property type="molecule type" value="Genomic_DNA"/>
</dbReference>
<name>A0ACB8UXC8_9EURO</name>
<evidence type="ECO:0000313" key="1">
    <source>
        <dbReference type="EMBL" id="KAI2385307.1"/>
    </source>
</evidence>
<organism evidence="1">
    <name type="scientific">Ophidiomyces ophidiicola</name>
    <dbReference type="NCBI Taxonomy" id="1387563"/>
    <lineage>
        <taxon>Eukaryota</taxon>
        <taxon>Fungi</taxon>
        <taxon>Dikarya</taxon>
        <taxon>Ascomycota</taxon>
        <taxon>Pezizomycotina</taxon>
        <taxon>Eurotiomycetes</taxon>
        <taxon>Eurotiomycetidae</taxon>
        <taxon>Onygenales</taxon>
        <taxon>Onygenaceae</taxon>
        <taxon>Ophidiomyces</taxon>
    </lineage>
</organism>
<comment type="caution">
    <text evidence="1">The sequence shown here is derived from an EMBL/GenBank/DDBJ whole genome shotgun (WGS) entry which is preliminary data.</text>
</comment>